<protein>
    <submittedName>
        <fullName evidence="1">Uncharacterized protein</fullName>
    </submittedName>
</protein>
<gene>
    <name evidence="1" type="ORF">METZ01_LOCUS469978</name>
</gene>
<dbReference type="AlphaFoldDB" id="A0A383BB67"/>
<organism evidence="1">
    <name type="scientific">marine metagenome</name>
    <dbReference type="NCBI Taxonomy" id="408172"/>
    <lineage>
        <taxon>unclassified sequences</taxon>
        <taxon>metagenomes</taxon>
        <taxon>ecological metagenomes</taxon>
    </lineage>
</organism>
<proteinExistence type="predicted"/>
<evidence type="ECO:0000313" key="1">
    <source>
        <dbReference type="EMBL" id="SVE17124.1"/>
    </source>
</evidence>
<accession>A0A383BB67</accession>
<dbReference type="EMBL" id="UINC01198937">
    <property type="protein sequence ID" value="SVE17124.1"/>
    <property type="molecule type" value="Genomic_DNA"/>
</dbReference>
<feature type="non-terminal residue" evidence="1">
    <location>
        <position position="49"/>
    </location>
</feature>
<name>A0A383BB67_9ZZZZ</name>
<sequence>MFLKENLSPSYFIGVRGENIISFGSGEPDLPPPKEVYKILPDYFDFKYG</sequence>
<reference evidence="1" key="1">
    <citation type="submission" date="2018-05" db="EMBL/GenBank/DDBJ databases">
        <authorList>
            <person name="Lanie J.A."/>
            <person name="Ng W.-L."/>
            <person name="Kazmierczak K.M."/>
            <person name="Andrzejewski T.M."/>
            <person name="Davidsen T.M."/>
            <person name="Wayne K.J."/>
            <person name="Tettelin H."/>
            <person name="Glass J.I."/>
            <person name="Rusch D."/>
            <person name="Podicherti R."/>
            <person name="Tsui H.-C.T."/>
            <person name="Winkler M.E."/>
        </authorList>
    </citation>
    <scope>NUCLEOTIDE SEQUENCE</scope>
</reference>